<feature type="transmembrane region" description="Helical" evidence="1">
    <location>
        <begin position="76"/>
        <end position="94"/>
    </location>
</feature>
<evidence type="ECO:0000313" key="2">
    <source>
        <dbReference type="EMBL" id="MED5053603.1"/>
    </source>
</evidence>
<reference evidence="2 3" key="1">
    <citation type="submission" date="2023-03" db="EMBL/GenBank/DDBJ databases">
        <title>Bacillus Genome Sequencing.</title>
        <authorList>
            <person name="Dunlap C."/>
        </authorList>
    </citation>
    <scope>NUCLEOTIDE SEQUENCE [LARGE SCALE GENOMIC DNA]</scope>
    <source>
        <strain evidence="2 3">NRS-38</strain>
    </source>
</reference>
<dbReference type="EMBL" id="JARTLI010000051">
    <property type="protein sequence ID" value="MED5053603.1"/>
    <property type="molecule type" value="Genomic_DNA"/>
</dbReference>
<feature type="transmembrane region" description="Helical" evidence="1">
    <location>
        <begin position="100"/>
        <end position="122"/>
    </location>
</feature>
<evidence type="ECO:0000313" key="3">
    <source>
        <dbReference type="Proteomes" id="UP001339962"/>
    </source>
</evidence>
<evidence type="ECO:0000256" key="1">
    <source>
        <dbReference type="SAM" id="Phobius"/>
    </source>
</evidence>
<feature type="transmembrane region" description="Helical" evidence="1">
    <location>
        <begin position="12"/>
        <end position="33"/>
    </location>
</feature>
<keyword evidence="1" id="KW-1133">Transmembrane helix</keyword>
<comment type="caution">
    <text evidence="2">The sequence shown here is derived from an EMBL/GenBank/DDBJ whole genome shotgun (WGS) entry which is preliminary data.</text>
</comment>
<feature type="transmembrane region" description="Helical" evidence="1">
    <location>
        <begin position="45"/>
        <end position="64"/>
    </location>
</feature>
<dbReference type="AlphaFoldDB" id="A0ABD5IZE9"/>
<protein>
    <recommendedName>
        <fullName evidence="4">Acid-resistance membrane protein</fullName>
    </recommendedName>
</protein>
<gene>
    <name evidence="2" type="ORF">P9850_17605</name>
</gene>
<keyword evidence="1" id="KW-0812">Transmembrane</keyword>
<dbReference type="Proteomes" id="UP001339962">
    <property type="component" value="Unassembled WGS sequence"/>
</dbReference>
<feature type="transmembrane region" description="Helical" evidence="1">
    <location>
        <begin position="134"/>
        <end position="156"/>
    </location>
</feature>
<name>A0ABD5IZE9_9BACL</name>
<dbReference type="RefSeq" id="WP_052660901.1">
    <property type="nucleotide sequence ID" value="NZ_JAGUQN010000002.1"/>
</dbReference>
<evidence type="ECO:0008006" key="4">
    <source>
        <dbReference type="Google" id="ProtNLM"/>
    </source>
</evidence>
<proteinExistence type="predicted"/>
<keyword evidence="1" id="KW-0472">Membrane</keyword>
<organism evidence="2 3">
    <name type="scientific">Anoxybacteroides rupiense</name>
    <dbReference type="NCBI Taxonomy" id="311460"/>
    <lineage>
        <taxon>Bacteria</taxon>
        <taxon>Bacillati</taxon>
        <taxon>Bacillota</taxon>
        <taxon>Bacilli</taxon>
        <taxon>Bacillales</taxon>
        <taxon>Anoxybacillaceae</taxon>
        <taxon>Anoxybacteroides</taxon>
    </lineage>
</organism>
<sequence>MSRDSQQNTSLDSIASGIGFSFSLIVIAIFIYFSPDYLGSEVISLIMSSLMMAFGIIGLGIELNKLNNEKKFGFDDLGIGLGLIIFWAILHYFFPIIWLNWVLLFVLFIGFYGIGVGIVKLVQNIIESSSGRQLAIKISVGIVQIAATAATIYEILKTFNLLP</sequence>
<accession>A0ABD5IZE9</accession>